<dbReference type="EMBL" id="WTVG01000021">
    <property type="protein sequence ID" value="NMG24876.1"/>
    <property type="molecule type" value="Genomic_DNA"/>
</dbReference>
<sequence>MSEYQYYEFAAVERPLTRAEMAELRAVSSRAVISPVGFVNHYEWGDLKADPADWMRRYFDAFVYTAHWCSCRLALRLPLATFGGAELNPFAIEDALSIEATDDYWIIDWSLFESENYDRFGMDDGSGWMARLVPLRDELLRGDLRPLYLGWLAGTGGGELHDGALEPEVPPGLAELSPAQQALVEFLEIDPDMLSAASAGSARAPQAEAEDSDRLHAWLAEWSRDELVAVIELITQGRGQEAERRVRSRHAAWLKAQRPSAALAARRRSVAELCELAKAASGVRQEREAKERANQEAEWRRQREAHLRRLMADVDKHWEAIDAQAKRGSASGYEQAVQALVDLADGYALTSSPKEFERALRRFLVRHATRSALLRRLTKAGLWSG</sequence>
<dbReference type="Proteomes" id="UP000615989">
    <property type="component" value="Unassembled WGS sequence"/>
</dbReference>
<protein>
    <recommendedName>
        <fullName evidence="3">Knr4/Smi1-like domain-containing protein</fullName>
    </recommendedName>
</protein>
<name>A0ABX1PKH4_9RHOO</name>
<evidence type="ECO:0000313" key="2">
    <source>
        <dbReference type="Proteomes" id="UP000615989"/>
    </source>
</evidence>
<accession>A0ABX1PKH4</accession>
<gene>
    <name evidence="1" type="ORF">GO606_09100</name>
</gene>
<organism evidence="1 2">
    <name type="scientific">Aromatoleum anaerobium</name>
    <dbReference type="NCBI Taxonomy" id="182180"/>
    <lineage>
        <taxon>Bacteria</taxon>
        <taxon>Pseudomonadati</taxon>
        <taxon>Pseudomonadota</taxon>
        <taxon>Betaproteobacteria</taxon>
        <taxon>Rhodocyclales</taxon>
        <taxon>Rhodocyclaceae</taxon>
        <taxon>Aromatoleum</taxon>
    </lineage>
</organism>
<evidence type="ECO:0000313" key="1">
    <source>
        <dbReference type="EMBL" id="NMG24876.1"/>
    </source>
</evidence>
<proteinExistence type="predicted"/>
<reference evidence="1" key="1">
    <citation type="submission" date="2019-12" db="EMBL/GenBank/DDBJ databases">
        <title>Comparative genomics gives insights into the taxonomy of the Azoarcus-Aromatoleum group and reveals separate origins of nif in the plant-associated Azoarcus and non-plant-associated Aromatoleum sub-groups.</title>
        <authorList>
            <person name="Lafos M."/>
            <person name="Maluk M."/>
            <person name="Batista M."/>
            <person name="Junghare M."/>
            <person name="Carmona M."/>
            <person name="Faoro H."/>
            <person name="Cruz L.M."/>
            <person name="Battistoni F."/>
            <person name="De Souza E."/>
            <person name="Pedrosa F."/>
            <person name="Chen W.-M."/>
            <person name="Poole P.S."/>
            <person name="Dixon R.A."/>
            <person name="James E.K."/>
        </authorList>
    </citation>
    <scope>NUCLEOTIDE SEQUENCE</scope>
    <source>
        <strain evidence="1">LuFRes1</strain>
    </source>
</reference>
<evidence type="ECO:0008006" key="3">
    <source>
        <dbReference type="Google" id="ProtNLM"/>
    </source>
</evidence>
<comment type="caution">
    <text evidence="1">The sequence shown here is derived from an EMBL/GenBank/DDBJ whole genome shotgun (WGS) entry which is preliminary data.</text>
</comment>
<dbReference type="RefSeq" id="WP_169118255.1">
    <property type="nucleotide sequence ID" value="NZ_WTVG02000040.1"/>
</dbReference>
<keyword evidence="2" id="KW-1185">Reference proteome</keyword>